<comment type="caution">
    <text evidence="1">The sequence shown here is derived from an EMBL/GenBank/DDBJ whole genome shotgun (WGS) entry which is preliminary data.</text>
</comment>
<proteinExistence type="predicted"/>
<dbReference type="RefSeq" id="WP_263530623.1">
    <property type="nucleotide sequence ID" value="NZ_JAOVZB010000004.1"/>
</dbReference>
<dbReference type="InterPro" id="IPR021295">
    <property type="entry name" value="DUF2867"/>
</dbReference>
<gene>
    <name evidence="1" type="ORF">OFY17_10170</name>
</gene>
<evidence type="ECO:0000313" key="2">
    <source>
        <dbReference type="Proteomes" id="UP001209713"/>
    </source>
</evidence>
<name>A0ABT2YUF5_9GAMM</name>
<dbReference type="Proteomes" id="UP001209713">
    <property type="component" value="Unassembled WGS sequence"/>
</dbReference>
<accession>A0ABT2YUF5</accession>
<dbReference type="Pfam" id="PF11066">
    <property type="entry name" value="DUF2867"/>
    <property type="match status" value="1"/>
</dbReference>
<evidence type="ECO:0000313" key="1">
    <source>
        <dbReference type="EMBL" id="MCV2403244.1"/>
    </source>
</evidence>
<sequence>MTNIPAKSELKEESKQAYFWDCYSREMAITDESALALFLQTANTMPAWFTGLMSIRNKVVSKLGLKDLGQIGDLDVSKQVQDYKIGDRVGIFHLISNSHDEVVLEDRDKHLSVKVSIFIERVEGKSKVYTSSLVHVNNRFGKVYMFIITPVHKVIVPLMLNKLSKRYA</sequence>
<dbReference type="EMBL" id="JAOVZB010000004">
    <property type="protein sequence ID" value="MCV2403244.1"/>
    <property type="molecule type" value="Genomic_DNA"/>
</dbReference>
<keyword evidence="2" id="KW-1185">Reference proteome</keyword>
<reference evidence="1 2" key="1">
    <citation type="submission" date="2022-10" db="EMBL/GenBank/DDBJ databases">
        <title>Marinomonas transparenta sp. nov. and Marinomonas sargassi sp. nov., isolated from marine alga (Sargassum natans (L.) Gaillon).</title>
        <authorList>
            <person name="Wang Y."/>
        </authorList>
    </citation>
    <scope>NUCLEOTIDE SEQUENCE [LARGE SCALE GENOMIC DNA]</scope>
    <source>
        <strain evidence="1 2">C2222</strain>
    </source>
</reference>
<organism evidence="1 2">
    <name type="scientific">Marinomonas sargassi</name>
    <dbReference type="NCBI Taxonomy" id="2984494"/>
    <lineage>
        <taxon>Bacteria</taxon>
        <taxon>Pseudomonadati</taxon>
        <taxon>Pseudomonadota</taxon>
        <taxon>Gammaproteobacteria</taxon>
        <taxon>Oceanospirillales</taxon>
        <taxon>Oceanospirillaceae</taxon>
        <taxon>Marinomonas</taxon>
    </lineage>
</organism>
<protein>
    <submittedName>
        <fullName evidence="1">DUF2867 domain-containing protein</fullName>
    </submittedName>
</protein>